<dbReference type="EMBL" id="CP157484">
    <property type="protein sequence ID" value="XBO37445.1"/>
    <property type="molecule type" value="Genomic_DNA"/>
</dbReference>
<name>A0AAU7JBA8_9HYPH</name>
<keyword evidence="1" id="KW-0378">Hydrolase</keyword>
<reference evidence="1" key="1">
    <citation type="submission" date="2024-05" db="EMBL/GenBank/DDBJ databases">
        <authorList>
            <person name="Kim S."/>
            <person name="Heo J."/>
            <person name="Choi H."/>
            <person name="Choi Y."/>
            <person name="Kwon S.-W."/>
            <person name="Kim Y."/>
        </authorList>
    </citation>
    <scope>NUCLEOTIDE SEQUENCE</scope>
    <source>
        <strain evidence="1">KACC 23698</strain>
    </source>
</reference>
<evidence type="ECO:0000313" key="1">
    <source>
        <dbReference type="EMBL" id="XBO37445.1"/>
    </source>
</evidence>
<dbReference type="EC" id="3.6.-.-" evidence="1"/>
<dbReference type="GO" id="GO:0016787">
    <property type="term" value="F:hydrolase activity"/>
    <property type="evidence" value="ECO:0007669"/>
    <property type="project" value="UniProtKB-KW"/>
</dbReference>
<sequence>MNAPTGDLCAAPVIARVAAVECRLVQRPWAWAEGERERIDAHWAELASRNPALFDGRVLVLHSGGVEGDVFRASYLETGFSRFIAWRDFGFPDRTIRNAFAMAALRSSDGAYLLGVMGPHTANSGKVYFPAGTPDLSDVVGDAVDLSGSVARELEEETGLTAADVAFADDWSVVTHGQRIALMRLVQAREAAEPLRQRILAELSRQKDPELSDIRIVRGTGDLDEAAMPPFVCAYLRQALGEA</sequence>
<dbReference type="SUPFAM" id="SSF55811">
    <property type="entry name" value="Nudix"/>
    <property type="match status" value="1"/>
</dbReference>
<protein>
    <submittedName>
        <fullName evidence="1">NUDIX hydrolase</fullName>
        <ecNumber evidence="1">3.6.-.-</ecNumber>
    </submittedName>
</protein>
<dbReference type="RefSeq" id="WP_406854266.1">
    <property type="nucleotide sequence ID" value="NZ_CP157484.1"/>
</dbReference>
<dbReference type="AlphaFoldDB" id="A0AAU7JBA8"/>
<accession>A0AAU7JBA8</accession>
<dbReference type="InterPro" id="IPR015797">
    <property type="entry name" value="NUDIX_hydrolase-like_dom_sf"/>
</dbReference>
<proteinExistence type="predicted"/>
<organism evidence="1">
    <name type="scientific">Alsobacter sp. KACC 23698</name>
    <dbReference type="NCBI Taxonomy" id="3149229"/>
    <lineage>
        <taxon>Bacteria</taxon>
        <taxon>Pseudomonadati</taxon>
        <taxon>Pseudomonadota</taxon>
        <taxon>Alphaproteobacteria</taxon>
        <taxon>Hyphomicrobiales</taxon>
        <taxon>Alsobacteraceae</taxon>
        <taxon>Alsobacter</taxon>
    </lineage>
</organism>
<gene>
    <name evidence="1" type="ORF">ABEG18_17135</name>
</gene>
<dbReference type="Gene3D" id="3.90.79.10">
    <property type="entry name" value="Nucleoside Triphosphate Pyrophosphohydrolase"/>
    <property type="match status" value="1"/>
</dbReference>